<dbReference type="EMBL" id="AGQV01000007">
    <property type="protein sequence ID" value="EHH67668.1"/>
    <property type="molecule type" value="Genomic_DNA"/>
</dbReference>
<evidence type="ECO:0000313" key="2">
    <source>
        <dbReference type="Proteomes" id="UP000004949"/>
    </source>
</evidence>
<sequence>MLANDTGVATPQADLPVMNSGYQWNGDGWENPNSLMIGGHGAWQGGALRVLGAPYSYGDVGCVVDVEMTNLPWSASRCGSGDMDGVAQFINAGNTTPYYKVGADFTDDTGTTHTLTFDANGVTVKPALPASFTAMWAAHGAGGGSGMWVVTNLLANASTAGATVTGFPAQMSSDKWEGYVTSVTAATGGTHLDMPAGWHPESGWVGVSGTNNGSVPDASVGLDQVFYSDYKNPLLVIGTFNQAFSQNMKCGLDFSKSGSSSTTIMRSDAPVNSCQGNELDFYVPATMPNGFMHAQGFTADLLNSLPLVAPNSAAFVAQGNWPTAFQTGLGADGRDFFGGVLDVNSRRGPAATVGAMTEIMEAMQGADAPTDVRSNMQGLRVTQVTDTVGYTNSAGAHNPADNSIHLGMYGGGSQFGVNSSDASDLGTYKGDFVFNPGWLKGGLALCGSVNGGTNSSGSCVGILAGGQITVNPNQTSSGVGLNVDPAGYSGGSGGSAAIAVGAVPSTSATVIGAYLASTYGNDLEELYVGTVAERMLDAKGNETLNGNLTVGSGSSVMLTPSGGPKVALYSNAAGTQVGLSNFQSVVDLHADSITTGTITYASQGTGAFDGEQRYCSDCKLNGITGVPVWWHASAAKWTDSQNNALAN</sequence>
<dbReference type="PATRIC" id="fig|1088869.3.peg.2115"/>
<proteinExistence type="predicted"/>
<evidence type="ECO:0000313" key="1">
    <source>
        <dbReference type="EMBL" id="EHH67668.1"/>
    </source>
</evidence>
<gene>
    <name evidence="1" type="ORF">GMO_21210</name>
</gene>
<protein>
    <submittedName>
        <fullName evidence="1">Uncharacterized protein</fullName>
    </submittedName>
</protein>
<organism evidence="1 2">
    <name type="scientific">Gluconobacter morbifer G707</name>
    <dbReference type="NCBI Taxonomy" id="1088869"/>
    <lineage>
        <taxon>Bacteria</taxon>
        <taxon>Pseudomonadati</taxon>
        <taxon>Pseudomonadota</taxon>
        <taxon>Alphaproteobacteria</taxon>
        <taxon>Acetobacterales</taxon>
        <taxon>Acetobacteraceae</taxon>
        <taxon>Gluconobacter</taxon>
    </lineage>
</organism>
<comment type="caution">
    <text evidence="1">The sequence shown here is derived from an EMBL/GenBank/DDBJ whole genome shotgun (WGS) entry which is preliminary data.</text>
</comment>
<dbReference type="AlphaFoldDB" id="G6XKV5"/>
<accession>G6XKV5</accession>
<keyword evidence="2" id="KW-1185">Reference proteome</keyword>
<dbReference type="Proteomes" id="UP000004949">
    <property type="component" value="Unassembled WGS sequence"/>
</dbReference>
<reference evidence="1 2" key="1">
    <citation type="submission" date="2011-10" db="EMBL/GenBank/DDBJ databases">
        <title>Genome sequence of Gluconobacter morbifer G707, isolated from Drosophila gut.</title>
        <authorList>
            <person name="Lee W.-J."/>
            <person name="Kim E.-K."/>
        </authorList>
    </citation>
    <scope>NUCLEOTIDE SEQUENCE [LARGE SCALE GENOMIC DNA]</scope>
    <source>
        <strain evidence="1 2">G707</strain>
    </source>
</reference>
<name>G6XKV5_9PROT</name>